<evidence type="ECO:0008006" key="5">
    <source>
        <dbReference type="Google" id="ProtNLM"/>
    </source>
</evidence>
<feature type="compositionally biased region" description="Acidic residues" evidence="1">
    <location>
        <begin position="424"/>
        <end position="443"/>
    </location>
</feature>
<gene>
    <name evidence="3" type="ORF">ACFFOL_01840</name>
</gene>
<dbReference type="AlphaFoldDB" id="A0ABD5MKK2"/>
<feature type="transmembrane region" description="Helical" evidence="2">
    <location>
        <begin position="199"/>
        <end position="219"/>
    </location>
</feature>
<feature type="transmembrane region" description="Helical" evidence="2">
    <location>
        <begin position="111"/>
        <end position="143"/>
    </location>
</feature>
<dbReference type="GeneID" id="67212262"/>
<proteinExistence type="predicted"/>
<organism evidence="3 4">
    <name type="scientific">Halobaculum roseum</name>
    <dbReference type="NCBI Taxonomy" id="2175149"/>
    <lineage>
        <taxon>Archaea</taxon>
        <taxon>Methanobacteriati</taxon>
        <taxon>Methanobacteriota</taxon>
        <taxon>Stenosarchaea group</taxon>
        <taxon>Halobacteria</taxon>
        <taxon>Halobacteriales</taxon>
        <taxon>Haloferacaceae</taxon>
        <taxon>Halobaculum</taxon>
    </lineage>
</organism>
<evidence type="ECO:0000256" key="1">
    <source>
        <dbReference type="SAM" id="MobiDB-lite"/>
    </source>
</evidence>
<feature type="region of interest" description="Disordered" evidence="1">
    <location>
        <begin position="369"/>
        <end position="468"/>
    </location>
</feature>
<evidence type="ECO:0000313" key="3">
    <source>
        <dbReference type="EMBL" id="MFB9822929.1"/>
    </source>
</evidence>
<feature type="transmembrane region" description="Helical" evidence="2">
    <location>
        <begin position="164"/>
        <end position="187"/>
    </location>
</feature>
<keyword evidence="2" id="KW-0472">Membrane</keyword>
<dbReference type="InterPro" id="IPR055966">
    <property type="entry name" value="DUF7544"/>
</dbReference>
<name>A0ABD5MKK2_9EURY</name>
<keyword evidence="4" id="KW-1185">Reference proteome</keyword>
<dbReference type="Proteomes" id="UP001589595">
    <property type="component" value="Unassembled WGS sequence"/>
</dbReference>
<keyword evidence="2" id="KW-1133">Transmembrane helix</keyword>
<dbReference type="EMBL" id="JBHMAJ010000001">
    <property type="protein sequence ID" value="MFB9822929.1"/>
    <property type="molecule type" value="Genomic_DNA"/>
</dbReference>
<sequence length="468" mass="47265">MSWHGVDAVDDAIDVTREFLFPFSLGRWIRMVVVTLFTGGGGAGGQVASNAGNIGTRLAGAGGFSGPSAGASALAALLVAVPTLSLGSFALGAPVLQTGGLPEAGAGAVGALGVLLLVAVLVVALVAILLSPIFEFVLVDAIARDDLRILRDVRTHLTNGLRLLGFRIGLFAAFVVPPAAVITAVLLSGTQVESLLGRPLVLVALAIVAILYLLVFAFLDRFTVEFVVPAMVADGGGVIDGWRRVWPRLRGQVGQTVVYIVMHVLVGIGLSIVSFVLALVGLLAVGALAAGIGFAVGAVTSGAATTDLGIGLGVLAGLAVGVPVFIVAVLLPIQVLTTTYRRSYELAALGRFGESLDLVSRYRDGDGDDTGDIAAELRGDDDGPDGGAGAADFDSESDSGTASPRGDEEFGEFVPASSDLSGTADDDHEADDAEGDDDGDNGDGADGGADAEGSIGDGDDGSDRDGRA</sequence>
<keyword evidence="2" id="KW-0812">Transmembrane</keyword>
<protein>
    <recommendedName>
        <fullName evidence="5">Membrane domain of glycerophosphoryl diester phosphodiesterase</fullName>
    </recommendedName>
</protein>
<feature type="transmembrane region" description="Helical" evidence="2">
    <location>
        <begin position="257"/>
        <end position="290"/>
    </location>
</feature>
<evidence type="ECO:0000256" key="2">
    <source>
        <dbReference type="SAM" id="Phobius"/>
    </source>
</evidence>
<evidence type="ECO:0000313" key="4">
    <source>
        <dbReference type="Proteomes" id="UP001589595"/>
    </source>
</evidence>
<comment type="caution">
    <text evidence="3">The sequence shown here is derived from an EMBL/GenBank/DDBJ whole genome shotgun (WGS) entry which is preliminary data.</text>
</comment>
<feature type="transmembrane region" description="Helical" evidence="2">
    <location>
        <begin position="69"/>
        <end position="91"/>
    </location>
</feature>
<accession>A0ABD5MKK2</accession>
<feature type="transmembrane region" description="Helical" evidence="2">
    <location>
        <begin position="28"/>
        <end position="48"/>
    </location>
</feature>
<dbReference type="RefSeq" id="WP_222922012.1">
    <property type="nucleotide sequence ID" value="NZ_CP082286.1"/>
</dbReference>
<feature type="transmembrane region" description="Helical" evidence="2">
    <location>
        <begin position="310"/>
        <end position="333"/>
    </location>
</feature>
<dbReference type="Pfam" id="PF24400">
    <property type="entry name" value="DUF7544"/>
    <property type="match status" value="1"/>
</dbReference>
<reference evidence="3" key="1">
    <citation type="submission" date="2024-09" db="EMBL/GenBank/DDBJ databases">
        <authorList>
            <person name="Sun Q."/>
        </authorList>
    </citation>
    <scope>NUCLEOTIDE SEQUENCE [LARGE SCALE GENOMIC DNA]</scope>
    <source>
        <strain evidence="3">JCM 31273</strain>
    </source>
</reference>